<evidence type="ECO:0000256" key="1">
    <source>
        <dbReference type="SAM" id="Phobius"/>
    </source>
</evidence>
<feature type="transmembrane region" description="Helical" evidence="1">
    <location>
        <begin position="68"/>
        <end position="89"/>
    </location>
</feature>
<feature type="transmembrane region" description="Helical" evidence="1">
    <location>
        <begin position="188"/>
        <end position="209"/>
    </location>
</feature>
<protein>
    <submittedName>
        <fullName evidence="3">Acyltransferase</fullName>
    </submittedName>
</protein>
<dbReference type="PANTHER" id="PTHR23028">
    <property type="entry name" value="ACETYLTRANSFERASE"/>
    <property type="match status" value="1"/>
</dbReference>
<keyword evidence="3" id="KW-0808">Transferase</keyword>
<proteinExistence type="predicted"/>
<keyword evidence="1" id="KW-0472">Membrane</keyword>
<evidence type="ECO:0000313" key="4">
    <source>
        <dbReference type="Proteomes" id="UP000030460"/>
    </source>
</evidence>
<dbReference type="InterPro" id="IPR050879">
    <property type="entry name" value="Acyltransferase_3"/>
</dbReference>
<feature type="transmembrane region" description="Helical" evidence="1">
    <location>
        <begin position="216"/>
        <end position="234"/>
    </location>
</feature>
<reference evidence="3" key="2">
    <citation type="submission" date="2020-04" db="EMBL/GenBank/DDBJ databases">
        <authorList>
            <person name="Alexandrino P."/>
            <person name="Mendonca T."/>
            <person name="Guaman L."/>
            <person name="Cherix J."/>
            <person name="Lozano-Sakalauskas G."/>
            <person name="Fujita A."/>
            <person name="Filho E.R."/>
            <person name="Long P."/>
            <person name="Padilla G."/>
            <person name="Taciro M.K."/>
            <person name="Gomez J.G."/>
            <person name="Silva L.F."/>
            <person name="Torres M."/>
        </authorList>
    </citation>
    <scope>NUCLEOTIDE SEQUENCE</scope>
    <source>
        <strain evidence="3">LMG 19450</strain>
    </source>
</reference>
<sequence length="429" mass="46812">MLTRERYCAVQRGMVYFAGHTDRNPGNGLFLCTPCAATQGIQRASLKAPTVKKAEAGLKTTNRGLEGLRGAAALLVVFFHIGRLSPFSAITRSGYLAVDLFFVLSGFVICSAYADRLKTGHDVWRFVVRRSGRLWPLHFVSAILACAFLGMIFALCGRPPHMPTGGESMAIVTMTQGLAFPNHDIGNLVAWSTGDEFYVYLLFAVICLGMRRWRRITFAIAAATGFAIVLYVDAGTCVSIQHCMDLHSSFGWARCIAGFFVGALLARSRTHLRWFDTPAVQIALAIGSLVFLASTSEFPLAAFAAPLVFAALIASLISDRGPLATILQTRPMQYLGRISYALYLGHGVIVLPFTPWLNQSKYAGGFQLIAIAVLLSASFALAHLLHRYIEVPCRDRIYAWSDAGIDRATATLSRDGAEDRCRHSDKSTG</sequence>
<keyword evidence="4" id="KW-1185">Reference proteome</keyword>
<dbReference type="AlphaFoldDB" id="A0A8T6ZA75"/>
<dbReference type="Pfam" id="PF01757">
    <property type="entry name" value="Acyl_transf_3"/>
    <property type="match status" value="1"/>
</dbReference>
<feature type="transmembrane region" description="Helical" evidence="1">
    <location>
        <begin position="246"/>
        <end position="266"/>
    </location>
</feature>
<feature type="transmembrane region" description="Helical" evidence="1">
    <location>
        <begin position="338"/>
        <end position="357"/>
    </location>
</feature>
<organism evidence="3 4">
    <name type="scientific">Paraburkholderia sacchari</name>
    <dbReference type="NCBI Taxonomy" id="159450"/>
    <lineage>
        <taxon>Bacteria</taxon>
        <taxon>Pseudomonadati</taxon>
        <taxon>Pseudomonadota</taxon>
        <taxon>Betaproteobacteria</taxon>
        <taxon>Burkholderiales</taxon>
        <taxon>Burkholderiaceae</taxon>
        <taxon>Paraburkholderia</taxon>
    </lineage>
</organism>
<feature type="transmembrane region" description="Helical" evidence="1">
    <location>
        <begin position="300"/>
        <end position="317"/>
    </location>
</feature>
<comment type="caution">
    <text evidence="3">The sequence shown here is derived from an EMBL/GenBank/DDBJ whole genome shotgun (WGS) entry which is preliminary data.</text>
</comment>
<dbReference type="RefSeq" id="WP_152617163.1">
    <property type="nucleotide sequence ID" value="NZ_CADFGF010000001.1"/>
</dbReference>
<keyword evidence="3" id="KW-0012">Acyltransferase</keyword>
<feature type="transmembrane region" description="Helical" evidence="1">
    <location>
        <begin position="363"/>
        <end position="385"/>
    </location>
</feature>
<evidence type="ECO:0000259" key="2">
    <source>
        <dbReference type="Pfam" id="PF01757"/>
    </source>
</evidence>
<name>A0A8T6ZA75_9BURK</name>
<feature type="transmembrane region" description="Helical" evidence="1">
    <location>
        <begin position="278"/>
        <end position="294"/>
    </location>
</feature>
<keyword evidence="1" id="KW-0812">Transmembrane</keyword>
<dbReference type="GO" id="GO:0016747">
    <property type="term" value="F:acyltransferase activity, transferring groups other than amino-acyl groups"/>
    <property type="evidence" value="ECO:0007669"/>
    <property type="project" value="InterPro"/>
</dbReference>
<keyword evidence="1" id="KW-1133">Transmembrane helix</keyword>
<evidence type="ECO:0000313" key="3">
    <source>
        <dbReference type="EMBL" id="NLP61706.1"/>
    </source>
</evidence>
<dbReference type="InterPro" id="IPR002656">
    <property type="entry name" value="Acyl_transf_3_dom"/>
</dbReference>
<dbReference type="EMBL" id="JTDB02000002">
    <property type="protein sequence ID" value="NLP61706.1"/>
    <property type="molecule type" value="Genomic_DNA"/>
</dbReference>
<accession>A0A8T6ZA75</accession>
<feature type="transmembrane region" description="Helical" evidence="1">
    <location>
        <begin position="95"/>
        <end position="114"/>
    </location>
</feature>
<feature type="transmembrane region" description="Helical" evidence="1">
    <location>
        <begin position="135"/>
        <end position="155"/>
    </location>
</feature>
<feature type="domain" description="Acyltransferase 3" evidence="2">
    <location>
        <begin position="63"/>
        <end position="380"/>
    </location>
</feature>
<dbReference type="OrthoDB" id="9814807at2"/>
<reference evidence="3" key="1">
    <citation type="journal article" date="2015" name="Genome Announc.">
        <title>Draft Genome Sequence of the Polyhydroxyalkanoate-Producing Bacterium Burkholderia sacchari LMG 19450 Isolated from Brazilian Sugarcane Plantation Soil.</title>
        <authorList>
            <person name="Alexandrino P.M."/>
            <person name="Mendonca T.T."/>
            <person name="Guaman Bautista L.P."/>
            <person name="Cherix J."/>
            <person name="Lozano-Sakalauskas G.C."/>
            <person name="Fujita A."/>
            <person name="Ramos Filho E."/>
            <person name="Long P."/>
            <person name="Padilla G."/>
            <person name="Taciro M.K."/>
            <person name="Gomez J.G."/>
            <person name="Silva L.F."/>
        </authorList>
    </citation>
    <scope>NUCLEOTIDE SEQUENCE</scope>
    <source>
        <strain evidence="3">LMG 19450</strain>
    </source>
</reference>
<dbReference type="Proteomes" id="UP000030460">
    <property type="component" value="Unassembled WGS sequence"/>
</dbReference>
<gene>
    <name evidence="3" type="ORF">NH14_011115</name>
</gene>